<protein>
    <submittedName>
        <fullName evidence="2">Uncharacterized protein</fullName>
    </submittedName>
</protein>
<proteinExistence type="predicted"/>
<keyword evidence="1" id="KW-0472">Membrane</keyword>
<organism evidence="2 3">
    <name type="scientific">Sphingomonas hankookensis</name>
    <dbReference type="NCBI Taxonomy" id="563996"/>
    <lineage>
        <taxon>Bacteria</taxon>
        <taxon>Pseudomonadati</taxon>
        <taxon>Pseudomonadota</taxon>
        <taxon>Alphaproteobacteria</taxon>
        <taxon>Sphingomonadales</taxon>
        <taxon>Sphingomonadaceae</taxon>
        <taxon>Sphingomonas</taxon>
    </lineage>
</organism>
<evidence type="ECO:0000313" key="2">
    <source>
        <dbReference type="EMBL" id="KZE11632.1"/>
    </source>
</evidence>
<evidence type="ECO:0000313" key="3">
    <source>
        <dbReference type="Proteomes" id="UP000076609"/>
    </source>
</evidence>
<keyword evidence="1" id="KW-1133">Transmembrane helix</keyword>
<dbReference type="Proteomes" id="UP000076609">
    <property type="component" value="Unassembled WGS sequence"/>
</dbReference>
<reference evidence="3" key="1">
    <citation type="submission" date="2016-01" db="EMBL/GenBank/DDBJ databases">
        <title>Draft genome of Chromobacterium sp. F49.</title>
        <authorList>
            <person name="Hong K.W."/>
        </authorList>
    </citation>
    <scope>NUCLEOTIDE SEQUENCE [LARGE SCALE GENOMIC DNA]</scope>
    <source>
        <strain evidence="3">CN3</strain>
    </source>
</reference>
<gene>
    <name evidence="2" type="ORF">AVT10_05185</name>
</gene>
<name>A0ABR5YAI2_9SPHN</name>
<feature type="transmembrane region" description="Helical" evidence="1">
    <location>
        <begin position="12"/>
        <end position="37"/>
    </location>
</feature>
<keyword evidence="3" id="KW-1185">Reference proteome</keyword>
<dbReference type="EMBL" id="LQQO01000034">
    <property type="protein sequence ID" value="KZE11632.1"/>
    <property type="molecule type" value="Genomic_DNA"/>
</dbReference>
<evidence type="ECO:0000256" key="1">
    <source>
        <dbReference type="SAM" id="Phobius"/>
    </source>
</evidence>
<accession>A0ABR5YAI2</accession>
<keyword evidence="1" id="KW-0812">Transmembrane</keyword>
<comment type="caution">
    <text evidence="2">The sequence shown here is derived from an EMBL/GenBank/DDBJ whole genome shotgun (WGS) entry which is preliminary data.</text>
</comment>
<sequence length="162" mass="18234">MQRRWPFHQVPLKARIIGLGIMIGPLFVLFLIGMIFLRPDPIDQRQVWGCYVANGAPPLMVDRDRIRILDGTGRSLRYVAEPAKQGYRLTVRPALLPQPSPAGTYVFAQQRGGGYFWPLLTGDSDDPRRLHTPADYGGRFSLYASDSRFIVYVRLRDGAACG</sequence>